<dbReference type="AlphaFoldDB" id="A6K542"/>
<gene>
    <name evidence="2" type="ORF">rCG_24384</name>
</gene>
<evidence type="ECO:0000313" key="3">
    <source>
        <dbReference type="Proteomes" id="UP000234681"/>
    </source>
</evidence>
<evidence type="ECO:0000256" key="1">
    <source>
        <dbReference type="SAM" id="MobiDB-lite"/>
    </source>
</evidence>
<accession>A6K542</accession>
<reference evidence="3" key="1">
    <citation type="submission" date="2005-09" db="EMBL/GenBank/DDBJ databases">
        <authorList>
            <person name="Mural R.J."/>
            <person name="Li P.W."/>
            <person name="Adams M.D."/>
            <person name="Amanatides P.G."/>
            <person name="Baden-Tillson H."/>
            <person name="Barnstead M."/>
            <person name="Chin S.H."/>
            <person name="Dew I."/>
            <person name="Evans C.A."/>
            <person name="Ferriera S."/>
            <person name="Flanigan M."/>
            <person name="Fosler C."/>
            <person name="Glodek A."/>
            <person name="Gu Z."/>
            <person name="Holt R.A."/>
            <person name="Jennings D."/>
            <person name="Kraft C.L."/>
            <person name="Lu F."/>
            <person name="Nguyen T."/>
            <person name="Nusskern D.R."/>
            <person name="Pfannkoch C.M."/>
            <person name="Sitter C."/>
            <person name="Sutton G.G."/>
            <person name="Venter J.C."/>
            <person name="Wang Z."/>
            <person name="Woodage T."/>
            <person name="Zheng X.H."/>
            <person name="Zhong F."/>
        </authorList>
    </citation>
    <scope>NUCLEOTIDE SEQUENCE [LARGE SCALE GENOMIC DNA]</scope>
    <source>
        <strain>BN</strain>
        <strain evidence="3">Sprague-Dawley</strain>
    </source>
</reference>
<organism evidence="2 3">
    <name type="scientific">Rattus norvegicus</name>
    <name type="common">Rat</name>
    <dbReference type="NCBI Taxonomy" id="10116"/>
    <lineage>
        <taxon>Eukaryota</taxon>
        <taxon>Metazoa</taxon>
        <taxon>Chordata</taxon>
        <taxon>Craniata</taxon>
        <taxon>Vertebrata</taxon>
        <taxon>Euteleostomi</taxon>
        <taxon>Mammalia</taxon>
        <taxon>Eutheria</taxon>
        <taxon>Euarchontoglires</taxon>
        <taxon>Glires</taxon>
        <taxon>Rodentia</taxon>
        <taxon>Myomorpha</taxon>
        <taxon>Muroidea</taxon>
        <taxon>Muridae</taxon>
        <taxon>Murinae</taxon>
        <taxon>Rattus</taxon>
    </lineage>
</organism>
<dbReference type="Proteomes" id="UP000234681">
    <property type="component" value="Chromosome 4"/>
</dbReference>
<protein>
    <submittedName>
        <fullName evidence="2">RCG24384</fullName>
    </submittedName>
</protein>
<feature type="compositionally biased region" description="Polar residues" evidence="1">
    <location>
        <begin position="1"/>
        <end position="10"/>
    </location>
</feature>
<sequence length="47" mass="5376">MRRSWSPQQESQQAASRRKKAQAVTARTASWTVLQGAQGLFWDLNRS</sequence>
<evidence type="ECO:0000313" key="2">
    <source>
        <dbReference type="EMBL" id="EDL99351.1"/>
    </source>
</evidence>
<proteinExistence type="predicted"/>
<name>A6K542_RAT</name>
<feature type="region of interest" description="Disordered" evidence="1">
    <location>
        <begin position="1"/>
        <end position="22"/>
    </location>
</feature>
<dbReference type="EMBL" id="CH474020">
    <property type="protein sequence ID" value="EDL99351.1"/>
    <property type="molecule type" value="Genomic_DNA"/>
</dbReference>